<reference evidence="2 3" key="1">
    <citation type="journal article" date="2020" name="Nature">
        <title>Bacterial chemolithoautotrophy via manganese oxidation.</title>
        <authorList>
            <person name="Yu H."/>
            <person name="Leadbetter J.R."/>
        </authorList>
    </citation>
    <scope>NUCLEOTIDE SEQUENCE [LARGE SCALE GENOMIC DNA]</scope>
    <source>
        <strain evidence="2 3">RBP-1</strain>
    </source>
</reference>
<dbReference type="RefSeq" id="WP_168105504.1">
    <property type="nucleotide sequence ID" value="NZ_VTOX01000001.1"/>
</dbReference>
<feature type="region of interest" description="Disordered" evidence="1">
    <location>
        <begin position="37"/>
        <end position="57"/>
    </location>
</feature>
<accession>A0A7X6DCC4</accession>
<proteinExistence type="predicted"/>
<organism evidence="2 3">
    <name type="scientific">Ramlibacter lithotrophicus</name>
    <dbReference type="NCBI Taxonomy" id="2606681"/>
    <lineage>
        <taxon>Bacteria</taxon>
        <taxon>Pseudomonadati</taxon>
        <taxon>Pseudomonadota</taxon>
        <taxon>Betaproteobacteria</taxon>
        <taxon>Burkholderiales</taxon>
        <taxon>Comamonadaceae</taxon>
        <taxon>Ramlibacter</taxon>
    </lineage>
</organism>
<evidence type="ECO:0000256" key="1">
    <source>
        <dbReference type="SAM" id="MobiDB-lite"/>
    </source>
</evidence>
<sequence>MAKIFSTFVDHAAAERAVDQLLHAGFAAPDVYIDPASQRNVPGAGDRAHDGDTQGQEGHGVLQSIGHAVASVVGMDTPDAQAQPYLEGHRHGGTIVVVDAIGDAEAAQAEQLLRAAGGMDVHRAGRRPPPWGRGGTPSAQDEDDARNAEAERRRTVERALAADQANSERAWDPDAPPAAASDRPDRASR</sequence>
<comment type="caution">
    <text evidence="2">The sequence shown here is derived from an EMBL/GenBank/DDBJ whole genome shotgun (WGS) entry which is preliminary data.</text>
</comment>
<feature type="compositionally biased region" description="Basic and acidic residues" evidence="1">
    <location>
        <begin position="145"/>
        <end position="157"/>
    </location>
</feature>
<name>A0A7X6DCC4_9BURK</name>
<dbReference type="Proteomes" id="UP000521868">
    <property type="component" value="Unassembled WGS sequence"/>
</dbReference>
<dbReference type="EMBL" id="VTOX01000001">
    <property type="protein sequence ID" value="NKE64413.1"/>
    <property type="molecule type" value="Genomic_DNA"/>
</dbReference>
<feature type="region of interest" description="Disordered" evidence="1">
    <location>
        <begin position="118"/>
        <end position="189"/>
    </location>
</feature>
<dbReference type="AlphaFoldDB" id="A0A7X6DCC4"/>
<evidence type="ECO:0008006" key="4">
    <source>
        <dbReference type="Google" id="ProtNLM"/>
    </source>
</evidence>
<evidence type="ECO:0000313" key="2">
    <source>
        <dbReference type="EMBL" id="NKE64413.1"/>
    </source>
</evidence>
<gene>
    <name evidence="2" type="ORF">RAMLITH_01150</name>
</gene>
<keyword evidence="3" id="KW-1185">Reference proteome</keyword>
<protein>
    <recommendedName>
        <fullName evidence="4">General stress protein 17M-like domain-containing protein</fullName>
    </recommendedName>
</protein>
<evidence type="ECO:0000313" key="3">
    <source>
        <dbReference type="Proteomes" id="UP000521868"/>
    </source>
</evidence>